<dbReference type="PANTHER" id="PTHR31165:SF122">
    <property type="entry name" value="PROTEIN G1-LIKE1"/>
    <property type="match status" value="1"/>
</dbReference>
<reference evidence="10" key="2">
    <citation type="submission" date="2018-05" db="EMBL/GenBank/DDBJ databases">
        <title>OgluRS3 (Oryza glumaepatula Reference Sequence Version 3).</title>
        <authorList>
            <person name="Zhang J."/>
            <person name="Kudrna D."/>
            <person name="Lee S."/>
            <person name="Talag J."/>
            <person name="Welchert J."/>
            <person name="Wing R.A."/>
        </authorList>
    </citation>
    <scope>NUCLEOTIDE SEQUENCE [LARGE SCALE GENOMIC DNA]</scope>
</reference>
<comment type="subcellular location">
    <subcellularLocation>
        <location evidence="1">Nucleus</location>
    </subcellularLocation>
</comment>
<proteinExistence type="inferred from homology"/>
<dbReference type="GO" id="GO:0005634">
    <property type="term" value="C:nucleus"/>
    <property type="evidence" value="ECO:0007669"/>
    <property type="project" value="UniProtKB-SubCell"/>
</dbReference>
<organism evidence="10">
    <name type="scientific">Oryza glumipatula</name>
    <dbReference type="NCBI Taxonomy" id="40148"/>
    <lineage>
        <taxon>Eukaryota</taxon>
        <taxon>Viridiplantae</taxon>
        <taxon>Streptophyta</taxon>
        <taxon>Embryophyta</taxon>
        <taxon>Tracheophyta</taxon>
        <taxon>Spermatophyta</taxon>
        <taxon>Magnoliopsida</taxon>
        <taxon>Liliopsida</taxon>
        <taxon>Poales</taxon>
        <taxon>Poaceae</taxon>
        <taxon>BOP clade</taxon>
        <taxon>Oryzoideae</taxon>
        <taxon>Oryzeae</taxon>
        <taxon>Oryzinae</taxon>
        <taxon>Oryza</taxon>
    </lineage>
</organism>
<evidence type="ECO:0000259" key="9">
    <source>
        <dbReference type="PROSITE" id="PS51697"/>
    </source>
</evidence>
<evidence type="ECO:0000256" key="4">
    <source>
        <dbReference type="ARBA" id="ARBA00023015"/>
    </source>
</evidence>
<evidence type="ECO:0000256" key="2">
    <source>
        <dbReference type="ARBA" id="ARBA00010308"/>
    </source>
</evidence>
<name>A0A0E0BCQ6_9ORYZ</name>
<feature type="domain" description="ALOG" evidence="9">
    <location>
        <begin position="141"/>
        <end position="210"/>
    </location>
</feature>
<dbReference type="STRING" id="40148.A0A0E0BCQ6"/>
<feature type="compositionally biased region" description="Low complexity" evidence="8">
    <location>
        <begin position="181"/>
        <end position="222"/>
    </location>
</feature>
<reference evidence="10" key="1">
    <citation type="submission" date="2015-04" db="UniProtKB">
        <authorList>
            <consortium name="EnsemblPlants"/>
        </authorList>
    </citation>
    <scope>IDENTIFICATION</scope>
</reference>
<feature type="region of interest" description="Disordered" evidence="8">
    <location>
        <begin position="113"/>
        <end position="150"/>
    </location>
</feature>
<feature type="compositionally biased region" description="Gly residues" evidence="8">
    <location>
        <begin position="124"/>
        <end position="134"/>
    </location>
</feature>
<protein>
    <recommendedName>
        <fullName evidence="9">ALOG domain-containing protein</fullName>
    </recommendedName>
</protein>
<keyword evidence="7" id="KW-0539">Nucleus</keyword>
<comment type="similarity">
    <text evidence="2">Belongs to the plant homeotic and developmental regulators ALOG protein family.</text>
</comment>
<dbReference type="Proteomes" id="UP000026961">
    <property type="component" value="Chromosome 10"/>
</dbReference>
<dbReference type="AlphaFoldDB" id="A0A0E0BCQ6"/>
<accession>A0A0E0BCQ6</accession>
<keyword evidence="3" id="KW-0217">Developmental protein</keyword>
<dbReference type="GO" id="GO:0009416">
    <property type="term" value="P:response to light stimulus"/>
    <property type="evidence" value="ECO:0007669"/>
    <property type="project" value="TreeGrafter"/>
</dbReference>
<evidence type="ECO:0000256" key="3">
    <source>
        <dbReference type="ARBA" id="ARBA00022473"/>
    </source>
</evidence>
<evidence type="ECO:0000256" key="5">
    <source>
        <dbReference type="ARBA" id="ARBA00023125"/>
    </source>
</evidence>
<dbReference type="Gramene" id="OGLUM10G15760.1">
    <property type="protein sequence ID" value="OGLUM10G15760.1"/>
    <property type="gene ID" value="OGLUM10G15760"/>
</dbReference>
<feature type="region of interest" description="Disordered" evidence="8">
    <location>
        <begin position="1"/>
        <end position="21"/>
    </location>
</feature>
<keyword evidence="11" id="KW-1185">Reference proteome</keyword>
<sequence>MASRALSSVDRGRDGRLGLHPGSLHGGDPSCSIMICLGIKSEEALGRTDARLQSTTQARTIFPCGPWGPTIDHHSLAASRRQSTESTALCVYVFLPNRALHYVKNALARGGVGCGGDGEDGGRRSGAGGGGGGRARGRRSHPSPPVPCPCPLRQAWGSLDALVGRLRATFEEHGGYPEANRSVSTPSASTSARSAIARPKRPPTSSYSQAAAAATSPASPAASPTPPERSAEVGACVAIAITIGCAPLSPAAHHRGSYRTLARRR</sequence>
<evidence type="ECO:0000256" key="1">
    <source>
        <dbReference type="ARBA" id="ARBA00004123"/>
    </source>
</evidence>
<dbReference type="GO" id="GO:0009299">
    <property type="term" value="P:mRNA transcription"/>
    <property type="evidence" value="ECO:0007669"/>
    <property type="project" value="TreeGrafter"/>
</dbReference>
<keyword evidence="5" id="KW-0238">DNA-binding</keyword>
<dbReference type="Pfam" id="PF04852">
    <property type="entry name" value="ALOG_dom"/>
    <property type="match status" value="1"/>
</dbReference>
<evidence type="ECO:0000313" key="11">
    <source>
        <dbReference type="Proteomes" id="UP000026961"/>
    </source>
</evidence>
<dbReference type="HOGENOM" id="CLU_1051181_0_0_1"/>
<keyword evidence="4" id="KW-0805">Transcription regulation</keyword>
<feature type="region of interest" description="Disordered" evidence="8">
    <location>
        <begin position="175"/>
        <end position="230"/>
    </location>
</feature>
<dbReference type="GO" id="GO:0003677">
    <property type="term" value="F:DNA binding"/>
    <property type="evidence" value="ECO:0007669"/>
    <property type="project" value="UniProtKB-KW"/>
</dbReference>
<evidence type="ECO:0000256" key="7">
    <source>
        <dbReference type="ARBA" id="ARBA00023242"/>
    </source>
</evidence>
<dbReference type="InterPro" id="IPR040222">
    <property type="entry name" value="ALOG"/>
</dbReference>
<evidence type="ECO:0000256" key="8">
    <source>
        <dbReference type="SAM" id="MobiDB-lite"/>
    </source>
</evidence>
<dbReference type="PANTHER" id="PTHR31165">
    <property type="entry name" value="PROTEIN G1-LIKE2"/>
    <property type="match status" value="1"/>
</dbReference>
<keyword evidence="6" id="KW-0804">Transcription</keyword>
<dbReference type="PROSITE" id="PS51697">
    <property type="entry name" value="ALOG"/>
    <property type="match status" value="1"/>
</dbReference>
<dbReference type="InterPro" id="IPR006936">
    <property type="entry name" value="ALOG_dom"/>
</dbReference>
<evidence type="ECO:0000256" key="6">
    <source>
        <dbReference type="ARBA" id="ARBA00023163"/>
    </source>
</evidence>
<evidence type="ECO:0000313" key="10">
    <source>
        <dbReference type="EnsemblPlants" id="OGLUM10G15760.1"/>
    </source>
</evidence>
<dbReference type="EnsemblPlants" id="OGLUM10G15760.1">
    <property type="protein sequence ID" value="OGLUM10G15760.1"/>
    <property type="gene ID" value="OGLUM10G15760"/>
</dbReference>